<dbReference type="OrthoDB" id="201090at2759"/>
<name>A0A9W7A1T5_9STRA</name>
<evidence type="ECO:0000313" key="2">
    <source>
        <dbReference type="EMBL" id="GMH61946.1"/>
    </source>
</evidence>
<feature type="chain" id="PRO_5040965959" evidence="1">
    <location>
        <begin position="23"/>
        <end position="400"/>
    </location>
</feature>
<evidence type="ECO:0000256" key="1">
    <source>
        <dbReference type="SAM" id="SignalP"/>
    </source>
</evidence>
<dbReference type="AlphaFoldDB" id="A0A9W7A1T5"/>
<reference evidence="3" key="1">
    <citation type="journal article" date="2023" name="Commun. Biol.">
        <title>Genome analysis of Parmales, the sister group of diatoms, reveals the evolutionary specialization of diatoms from phago-mixotrophs to photoautotrophs.</title>
        <authorList>
            <person name="Ban H."/>
            <person name="Sato S."/>
            <person name="Yoshikawa S."/>
            <person name="Yamada K."/>
            <person name="Nakamura Y."/>
            <person name="Ichinomiya M."/>
            <person name="Sato N."/>
            <person name="Blanc-Mathieu R."/>
            <person name="Endo H."/>
            <person name="Kuwata A."/>
            <person name="Ogata H."/>
        </authorList>
    </citation>
    <scope>NUCLEOTIDE SEQUENCE [LARGE SCALE GENOMIC DNA]</scope>
    <source>
        <strain evidence="3">NIES 3701</strain>
    </source>
</reference>
<protein>
    <submittedName>
        <fullName evidence="2">Uncharacterized protein</fullName>
    </submittedName>
</protein>
<feature type="signal peptide" evidence="1">
    <location>
        <begin position="1"/>
        <end position="22"/>
    </location>
</feature>
<dbReference type="EMBL" id="BRXY01000074">
    <property type="protein sequence ID" value="GMH61946.1"/>
    <property type="molecule type" value="Genomic_DNA"/>
</dbReference>
<comment type="caution">
    <text evidence="2">The sequence shown here is derived from an EMBL/GenBank/DDBJ whole genome shotgun (WGS) entry which is preliminary data.</text>
</comment>
<keyword evidence="1" id="KW-0732">Signal</keyword>
<proteinExistence type="predicted"/>
<organism evidence="2 3">
    <name type="scientific">Triparma strigata</name>
    <dbReference type="NCBI Taxonomy" id="1606541"/>
    <lineage>
        <taxon>Eukaryota</taxon>
        <taxon>Sar</taxon>
        <taxon>Stramenopiles</taxon>
        <taxon>Ochrophyta</taxon>
        <taxon>Bolidophyceae</taxon>
        <taxon>Parmales</taxon>
        <taxon>Triparmaceae</taxon>
        <taxon>Triparma</taxon>
    </lineage>
</organism>
<gene>
    <name evidence="2" type="ORF">TrST_g1071</name>
</gene>
<accession>A0A9W7A1T5</accession>
<evidence type="ECO:0000313" key="3">
    <source>
        <dbReference type="Proteomes" id="UP001165085"/>
    </source>
</evidence>
<sequence length="400" mass="45010">MPSLLDCSLASASLALILVVGSQPKSPPSGGLPDDYDPSLGSVLDDPYTPIVTVSKFFFAMVVVIIYGATQFGIPGFGDKTVESQIEGVEAEGTAEDSGETKIKRDAPLLFPPYDKDSPSFHFWTIVIKNQDIAGAMRNGGKFPDDPSEKGKVSLIVPRDPKASAGRPAKDGYRYDHSQPCLHDATYGGWVRLDDDCRARLLKDYTDASNLDEKLKKMKADKKKFKDVSQVIPDPVEGIPGGPELQLPISIDEYFYYNPVQNRMPFGLEKGFQIIAKCEDEEKDEWSGRVGHLDGQQFWWRRRHPDMPCVQFGVKDWMTWETDIKGLVGTRRIKDPKEDKVEFPTTHLWVDLDKYELVWFYGKRAVARKAFYIPFFLKGPLDFSINWAVKKSIKGEAEPD</sequence>
<keyword evidence="3" id="KW-1185">Reference proteome</keyword>
<dbReference type="Proteomes" id="UP001165085">
    <property type="component" value="Unassembled WGS sequence"/>
</dbReference>